<comment type="similarity">
    <text evidence="1">Belongs to the glycosyltransferase 2 family.</text>
</comment>
<dbReference type="EMBL" id="MFBS01000040">
    <property type="protein sequence ID" value="OGE08247.1"/>
    <property type="molecule type" value="Genomic_DNA"/>
</dbReference>
<evidence type="ECO:0000256" key="1">
    <source>
        <dbReference type="ARBA" id="ARBA00006739"/>
    </source>
</evidence>
<reference evidence="6 7" key="1">
    <citation type="journal article" date="2016" name="Nat. Commun.">
        <title>Thousands of microbial genomes shed light on interconnected biogeochemical processes in an aquifer system.</title>
        <authorList>
            <person name="Anantharaman K."/>
            <person name="Brown C.T."/>
            <person name="Hug L.A."/>
            <person name="Sharon I."/>
            <person name="Castelle C.J."/>
            <person name="Probst A.J."/>
            <person name="Thomas B.C."/>
            <person name="Singh A."/>
            <person name="Wilkins M.J."/>
            <person name="Karaoz U."/>
            <person name="Brodie E.L."/>
            <person name="Williams K.H."/>
            <person name="Hubbard S.S."/>
            <person name="Banfield J.F."/>
        </authorList>
    </citation>
    <scope>NUCLEOTIDE SEQUENCE [LARGE SCALE GENOMIC DNA]</scope>
</reference>
<dbReference type="SUPFAM" id="SSF53448">
    <property type="entry name" value="Nucleotide-diphospho-sugar transferases"/>
    <property type="match status" value="1"/>
</dbReference>
<proteinExistence type="inferred from homology"/>
<organism evidence="6 7">
    <name type="scientific">Candidatus Curtissbacteria bacterium RIFCSPLOWO2_01_FULL_42_26</name>
    <dbReference type="NCBI Taxonomy" id="1797729"/>
    <lineage>
        <taxon>Bacteria</taxon>
        <taxon>Candidatus Curtissiibacteriota</taxon>
    </lineage>
</organism>
<evidence type="ECO:0000256" key="2">
    <source>
        <dbReference type="ARBA" id="ARBA00022676"/>
    </source>
</evidence>
<dbReference type="Pfam" id="PF00535">
    <property type="entry name" value="Glycos_transf_2"/>
    <property type="match status" value="1"/>
</dbReference>
<feature type="domain" description="Glycosyltransferase 2-like" evidence="5">
    <location>
        <begin position="2"/>
        <end position="110"/>
    </location>
</feature>
<dbReference type="GO" id="GO:0016757">
    <property type="term" value="F:glycosyltransferase activity"/>
    <property type="evidence" value="ECO:0007669"/>
    <property type="project" value="UniProtKB-KW"/>
</dbReference>
<protein>
    <recommendedName>
        <fullName evidence="5">Glycosyltransferase 2-like domain-containing protein</fullName>
    </recommendedName>
</protein>
<dbReference type="STRING" id="1797729.A3A60_02060"/>
<keyword evidence="2" id="KW-0328">Glycosyltransferase</keyword>
<evidence type="ECO:0000256" key="3">
    <source>
        <dbReference type="ARBA" id="ARBA00022679"/>
    </source>
</evidence>
<evidence type="ECO:0000256" key="4">
    <source>
        <dbReference type="SAM" id="Phobius"/>
    </source>
</evidence>
<keyword evidence="4" id="KW-0812">Transmembrane</keyword>
<name>A0A1F5HVR8_9BACT</name>
<feature type="transmembrane region" description="Helical" evidence="4">
    <location>
        <begin position="228"/>
        <end position="245"/>
    </location>
</feature>
<evidence type="ECO:0000313" key="7">
    <source>
        <dbReference type="Proteomes" id="UP000179227"/>
    </source>
</evidence>
<dbReference type="PANTHER" id="PTHR43179">
    <property type="entry name" value="RHAMNOSYLTRANSFERASE WBBL"/>
    <property type="match status" value="1"/>
</dbReference>
<keyword evidence="3" id="KW-0808">Transferase</keyword>
<keyword evidence="4" id="KW-0472">Membrane</keyword>
<sequence>MEVFVTDNGSVDDSVQSVKKNFPQVHVIANPPKDSLKGWRGYNQATAQCKGKYIITLNSDILIPPNALAKMIKFLEAHKDAAAASCRQIDDKGNLDYTCSRFPHPLIEFFQSNVLAKVFKNQKLIKNYRYGSWHRDTVRMVDVISGSFFFANAALIKKVGYFDENLLLYYGENDLCLRIKKAGLSVYHNPKVTIIHLRSQSVNKLPPWQLFQITLHDMLYYYKKHFGLAWWLFLWITYRANWIYWRLQSLK</sequence>
<evidence type="ECO:0000313" key="6">
    <source>
        <dbReference type="EMBL" id="OGE08247.1"/>
    </source>
</evidence>
<accession>A0A1F5HVR8</accession>
<gene>
    <name evidence="6" type="ORF">A3A60_02060</name>
</gene>
<dbReference type="Proteomes" id="UP000179227">
    <property type="component" value="Unassembled WGS sequence"/>
</dbReference>
<comment type="caution">
    <text evidence="6">The sequence shown here is derived from an EMBL/GenBank/DDBJ whole genome shotgun (WGS) entry which is preliminary data.</text>
</comment>
<dbReference type="InterPro" id="IPR001173">
    <property type="entry name" value="Glyco_trans_2-like"/>
</dbReference>
<dbReference type="InterPro" id="IPR029044">
    <property type="entry name" value="Nucleotide-diphossugar_trans"/>
</dbReference>
<keyword evidence="4" id="KW-1133">Transmembrane helix</keyword>
<dbReference type="Gene3D" id="3.90.550.10">
    <property type="entry name" value="Spore Coat Polysaccharide Biosynthesis Protein SpsA, Chain A"/>
    <property type="match status" value="1"/>
</dbReference>
<dbReference type="AlphaFoldDB" id="A0A1F5HVR8"/>
<dbReference type="PANTHER" id="PTHR43179:SF12">
    <property type="entry name" value="GALACTOFURANOSYLTRANSFERASE GLFT2"/>
    <property type="match status" value="1"/>
</dbReference>
<evidence type="ECO:0000259" key="5">
    <source>
        <dbReference type="Pfam" id="PF00535"/>
    </source>
</evidence>